<evidence type="ECO:0008006" key="17">
    <source>
        <dbReference type="Google" id="ProtNLM"/>
    </source>
</evidence>
<dbReference type="EMBL" id="CAMGYJ010000002">
    <property type="protein sequence ID" value="CAI0388335.1"/>
    <property type="molecule type" value="Genomic_DNA"/>
</dbReference>
<feature type="transmembrane region" description="Helical" evidence="11">
    <location>
        <begin position="463"/>
        <end position="484"/>
    </location>
</feature>
<evidence type="ECO:0000256" key="3">
    <source>
        <dbReference type="ARBA" id="ARBA00022448"/>
    </source>
</evidence>
<dbReference type="GO" id="GO:0005227">
    <property type="term" value="F:calcium-activated cation channel activity"/>
    <property type="evidence" value="ECO:0007669"/>
    <property type="project" value="InterPro"/>
</dbReference>
<feature type="transmembrane region" description="Helical" evidence="11">
    <location>
        <begin position="660"/>
        <end position="685"/>
    </location>
</feature>
<dbReference type="PANTHER" id="PTHR13018">
    <property type="entry name" value="PROBABLE MEMBRANE PROTEIN DUF221-RELATED"/>
    <property type="match status" value="1"/>
</dbReference>
<dbReference type="InterPro" id="IPR032880">
    <property type="entry name" value="CSC1/OSCA1-like_N"/>
</dbReference>
<feature type="transmembrane region" description="Helical" evidence="11">
    <location>
        <begin position="154"/>
        <end position="173"/>
    </location>
</feature>
<evidence type="ECO:0000256" key="7">
    <source>
        <dbReference type="ARBA" id="ARBA00023065"/>
    </source>
</evidence>
<keyword evidence="4 11" id="KW-0812">Transmembrane</keyword>
<organism evidence="15 16">
    <name type="scientific">Linum tenue</name>
    <dbReference type="NCBI Taxonomy" id="586396"/>
    <lineage>
        <taxon>Eukaryota</taxon>
        <taxon>Viridiplantae</taxon>
        <taxon>Streptophyta</taxon>
        <taxon>Embryophyta</taxon>
        <taxon>Tracheophyta</taxon>
        <taxon>Spermatophyta</taxon>
        <taxon>Magnoliopsida</taxon>
        <taxon>eudicotyledons</taxon>
        <taxon>Gunneridae</taxon>
        <taxon>Pentapetalae</taxon>
        <taxon>rosids</taxon>
        <taxon>fabids</taxon>
        <taxon>Malpighiales</taxon>
        <taxon>Linaceae</taxon>
        <taxon>Linum</taxon>
    </lineage>
</organism>
<dbReference type="AlphaFoldDB" id="A0AAV0HSU0"/>
<evidence type="ECO:0000256" key="10">
    <source>
        <dbReference type="SAM" id="Coils"/>
    </source>
</evidence>
<evidence type="ECO:0000256" key="4">
    <source>
        <dbReference type="ARBA" id="ARBA00022692"/>
    </source>
</evidence>
<reference evidence="15" key="1">
    <citation type="submission" date="2022-08" db="EMBL/GenBank/DDBJ databases">
        <authorList>
            <person name="Gutierrez-Valencia J."/>
        </authorList>
    </citation>
    <scope>NUCLEOTIDE SEQUENCE</scope>
</reference>
<evidence type="ECO:0000256" key="1">
    <source>
        <dbReference type="ARBA" id="ARBA00004141"/>
    </source>
</evidence>
<dbReference type="GO" id="GO:0005886">
    <property type="term" value="C:plasma membrane"/>
    <property type="evidence" value="ECO:0007669"/>
    <property type="project" value="TreeGrafter"/>
</dbReference>
<dbReference type="InterPro" id="IPR045122">
    <property type="entry name" value="Csc1-like"/>
</dbReference>
<keyword evidence="6 11" id="KW-1133">Transmembrane helix</keyword>
<evidence type="ECO:0000313" key="16">
    <source>
        <dbReference type="Proteomes" id="UP001154282"/>
    </source>
</evidence>
<evidence type="ECO:0000256" key="6">
    <source>
        <dbReference type="ARBA" id="ARBA00022989"/>
    </source>
</evidence>
<evidence type="ECO:0000313" key="15">
    <source>
        <dbReference type="EMBL" id="CAI0388335.1"/>
    </source>
</evidence>
<feature type="domain" description="CSC1/OSCA1-like cytosolic" evidence="14">
    <location>
        <begin position="245"/>
        <end position="405"/>
    </location>
</feature>
<feature type="non-terminal residue" evidence="15">
    <location>
        <position position="1"/>
    </location>
</feature>
<dbReference type="InterPro" id="IPR003864">
    <property type="entry name" value="CSC1/OSCA1-like_7TM"/>
</dbReference>
<keyword evidence="16" id="KW-1185">Reference proteome</keyword>
<comment type="caution">
    <text evidence="15">The sequence shown here is derived from an EMBL/GenBank/DDBJ whole genome shotgun (WGS) entry which is preliminary data.</text>
</comment>
<feature type="domain" description="CSC1/OSCA1-like 7TM region" evidence="12">
    <location>
        <begin position="418"/>
        <end position="683"/>
    </location>
</feature>
<keyword evidence="7" id="KW-0406">Ion transport</keyword>
<comment type="subcellular location">
    <subcellularLocation>
        <location evidence="1">Membrane</location>
        <topology evidence="1">Multi-pass membrane protein</topology>
    </subcellularLocation>
</comment>
<feature type="transmembrane region" description="Helical" evidence="11">
    <location>
        <begin position="50"/>
        <end position="75"/>
    </location>
</feature>
<evidence type="ECO:0000256" key="11">
    <source>
        <dbReference type="SAM" id="Phobius"/>
    </source>
</evidence>
<keyword evidence="10" id="KW-0175">Coiled coil</keyword>
<dbReference type="Proteomes" id="UP001154282">
    <property type="component" value="Unassembled WGS sequence"/>
</dbReference>
<feature type="coiled-coil region" evidence="10">
    <location>
        <begin position="289"/>
        <end position="351"/>
    </location>
</feature>
<evidence type="ECO:0000256" key="2">
    <source>
        <dbReference type="ARBA" id="ARBA00007779"/>
    </source>
</evidence>
<sequence length="775" mass="88186">AKNLTSFLTTCRRLCSFLPFLPLCSATTYFCNLNSSFHLEVKKQSEREMILSALLTSVGINLGLCFLFFTLYSVLRKQPWNSAVYAPRQLAKQTRRSQNGGGDEEEDDFFNFDMLLPSAGWVRRAWQVSEDELLCRSGLDAVVFIRIFVFSSRVFAIGGAIGIFVLLPVNYLGNQLSIDFYDLPNKNLETFSISNVNDGSNWLWVHFSAAYIFTGVVCYLLYYEYNHISLRRIASFHSSPPQPRHYTIVVRGIPSSGGRSFSETVQAFFTDNHPSTYLSHMVVHRTSKIRSLIKDAEKLYKTLARVKSQSSQQINKRDRLLGFFRGRDTDVSHYEQKLEDLERNVRIEQHSLTGELPNTSVEVPAAFVSFKSRFGAAVALHMQQGVDPTEWLTEEAPEPRDIHWSSFSSSFMKRWISRIVVVVACVALTILFLIPVVLVQGLANLEQLETWFPFLKGILDLTIVSQIVTGYLPSLILQLFLYLVPPVMLMLSSMEGYLSSSSTEKSACTKVLWFTIWNIFFANVLSGSAFHQVNIFLEPKNIPKILAEAVPGQATFFISYVVTSGWTKLSSEISQLTSLLWSYVTGVFSSNDDEEIDVPKLPYHSEIPRILFFGLLGTTYFFLAPLILPFLLIYFCIGYITFRNQLLNVYEPKYETNGRFWPIVHGSTIFSLILMHVIAIGIFGLKKLPLAATLTVPLPILTLLFNEYCRRRFVPLFQYYPTESIVKKDKEDQNRPNMAEFYDKLVTAYRDPALLPVQYARNSSSLSSPLLNSQV</sequence>
<dbReference type="PANTHER" id="PTHR13018:SF109">
    <property type="entry name" value="CSC1-LIKE PROTEIN HYP1"/>
    <property type="match status" value="1"/>
</dbReference>
<proteinExistence type="inferred from homology"/>
<name>A0AAV0HSU0_9ROSI</name>
<evidence type="ECO:0000259" key="14">
    <source>
        <dbReference type="Pfam" id="PF14703"/>
    </source>
</evidence>
<feature type="transmembrane region" description="Helical" evidence="11">
    <location>
        <begin position="610"/>
        <end position="640"/>
    </location>
</feature>
<evidence type="ECO:0000256" key="8">
    <source>
        <dbReference type="ARBA" id="ARBA00023136"/>
    </source>
</evidence>
<evidence type="ECO:0000259" key="12">
    <source>
        <dbReference type="Pfam" id="PF02714"/>
    </source>
</evidence>
<dbReference type="Pfam" id="PF13967">
    <property type="entry name" value="RSN1_TM"/>
    <property type="match status" value="1"/>
</dbReference>
<protein>
    <recommendedName>
        <fullName evidence="17">CSC1-like protein HYP1</fullName>
    </recommendedName>
</protein>
<feature type="transmembrane region" description="Helical" evidence="11">
    <location>
        <begin position="202"/>
        <end position="222"/>
    </location>
</feature>
<dbReference type="Pfam" id="PF02714">
    <property type="entry name" value="RSN1_7TM"/>
    <property type="match status" value="1"/>
</dbReference>
<keyword evidence="5" id="KW-0106">Calcium</keyword>
<keyword evidence="3" id="KW-0813">Transport</keyword>
<keyword evidence="9" id="KW-0407">Ion channel</keyword>
<keyword evidence="8 11" id="KW-0472">Membrane</keyword>
<evidence type="ECO:0000259" key="13">
    <source>
        <dbReference type="Pfam" id="PF13967"/>
    </source>
</evidence>
<evidence type="ECO:0000256" key="9">
    <source>
        <dbReference type="ARBA" id="ARBA00023303"/>
    </source>
</evidence>
<feature type="domain" description="CSC1/OSCA1-like N-terminal transmembrane" evidence="13">
    <location>
        <begin position="53"/>
        <end position="224"/>
    </location>
</feature>
<accession>A0AAV0HSU0</accession>
<comment type="similarity">
    <text evidence="2">Belongs to the CSC1 (TC 1.A.17) family.</text>
</comment>
<feature type="transmembrane region" description="Helical" evidence="11">
    <location>
        <begin position="419"/>
        <end position="443"/>
    </location>
</feature>
<dbReference type="InterPro" id="IPR027815">
    <property type="entry name" value="CSC1/OSCA1-like_cyt"/>
</dbReference>
<gene>
    <name evidence="15" type="ORF">LITE_LOCUS5800</name>
</gene>
<evidence type="ECO:0000256" key="5">
    <source>
        <dbReference type="ARBA" id="ARBA00022837"/>
    </source>
</evidence>
<dbReference type="Pfam" id="PF14703">
    <property type="entry name" value="PHM7_cyt"/>
    <property type="match status" value="1"/>
</dbReference>